<keyword evidence="6" id="KW-0540">Nuclease</keyword>
<dbReference type="EMBL" id="CP006943">
    <property type="protein sequence ID" value="AHG75578.1"/>
    <property type="molecule type" value="Genomic_DNA"/>
</dbReference>
<dbReference type="CDD" id="cd17253">
    <property type="entry name" value="RMtype1_S_Eco933I-TRD2-CR2_like"/>
    <property type="match status" value="1"/>
</dbReference>
<dbReference type="CDD" id="cd17291">
    <property type="entry name" value="RMtype1_S_MgeORF438P-TRD-CR_like"/>
    <property type="match status" value="1"/>
</dbReference>
<comment type="similarity">
    <text evidence="1">Belongs to the type-I restriction system S methylase family.</text>
</comment>
<reference evidence="6 7" key="1">
    <citation type="submission" date="2013-12" db="EMBL/GenBank/DDBJ databases">
        <title>Annotation of the Mannheimia varigena USDA-ARS-USMARC-1296 complete genome.</title>
        <authorList>
            <person name="Harhay G.P."/>
            <person name="Clawson M.L."/>
            <person name="Murray R.W."/>
            <person name="Lubbers B.V."/>
            <person name="Heaton M.P."/>
            <person name="Chitko-Mckown C.G."/>
            <person name="Harhay D.M."/>
            <person name="Smith T.P.L."/>
        </authorList>
    </citation>
    <scope>NUCLEOTIDE SEQUENCE [LARGE SCALE GENOMIC DNA]</scope>
    <source>
        <strain evidence="6 7">USDA-ARS-USMARC-1296</strain>
    </source>
</reference>
<feature type="domain" description="Type I restriction modification DNA specificity" evidence="5">
    <location>
        <begin position="6"/>
        <end position="178"/>
    </location>
</feature>
<dbReference type="STRING" id="1433287.X808_10550"/>
<feature type="domain" description="Type I restriction modification DNA specificity" evidence="5">
    <location>
        <begin position="206"/>
        <end position="360"/>
    </location>
</feature>
<evidence type="ECO:0000256" key="4">
    <source>
        <dbReference type="SAM" id="Coils"/>
    </source>
</evidence>
<protein>
    <submittedName>
        <fullName evidence="6">Restriction endonuclease S subunit</fullName>
    </submittedName>
</protein>
<dbReference type="PATRIC" id="fig|1433287.3.peg.1052"/>
<dbReference type="Gene3D" id="3.90.220.20">
    <property type="entry name" value="DNA methylase specificity domains"/>
    <property type="match status" value="2"/>
</dbReference>
<dbReference type="REBASE" id="69296">
    <property type="entry name" value="S1.Mva1296II"/>
</dbReference>
<dbReference type="InterPro" id="IPR052021">
    <property type="entry name" value="Type-I_RS_S_subunit"/>
</dbReference>
<feature type="coiled-coil region" evidence="4">
    <location>
        <begin position="345"/>
        <end position="372"/>
    </location>
</feature>
<evidence type="ECO:0000256" key="3">
    <source>
        <dbReference type="ARBA" id="ARBA00023125"/>
    </source>
</evidence>
<keyword evidence="4" id="KW-0175">Coiled coil</keyword>
<evidence type="ECO:0000259" key="5">
    <source>
        <dbReference type="Pfam" id="PF01420"/>
    </source>
</evidence>
<evidence type="ECO:0000313" key="7">
    <source>
        <dbReference type="Proteomes" id="UP000066995"/>
    </source>
</evidence>
<dbReference type="Pfam" id="PF01420">
    <property type="entry name" value="Methylase_S"/>
    <property type="match status" value="2"/>
</dbReference>
<keyword evidence="6" id="KW-0255">Endonuclease</keyword>
<dbReference type="KEGG" id="mvi:X808_10550"/>
<dbReference type="OrthoDB" id="9798929at2"/>
<evidence type="ECO:0000256" key="2">
    <source>
        <dbReference type="ARBA" id="ARBA00022747"/>
    </source>
</evidence>
<dbReference type="Proteomes" id="UP000066995">
    <property type="component" value="Chromosome"/>
</dbReference>
<organism evidence="6 7">
    <name type="scientific">Mannheimia varigena USDA-ARS-USMARC-1296</name>
    <dbReference type="NCBI Taxonomy" id="1433287"/>
    <lineage>
        <taxon>Bacteria</taxon>
        <taxon>Pseudomonadati</taxon>
        <taxon>Pseudomonadota</taxon>
        <taxon>Gammaproteobacteria</taxon>
        <taxon>Pasteurellales</taxon>
        <taxon>Pasteurellaceae</taxon>
        <taxon>Mannheimia</taxon>
    </lineage>
</organism>
<proteinExistence type="inferred from homology"/>
<dbReference type="HOGENOM" id="CLU_021095_0_1_6"/>
<dbReference type="eggNOG" id="COG0732">
    <property type="taxonomic scope" value="Bacteria"/>
</dbReference>
<dbReference type="GO" id="GO:0009307">
    <property type="term" value="P:DNA restriction-modification system"/>
    <property type="evidence" value="ECO:0007669"/>
    <property type="project" value="UniProtKB-KW"/>
</dbReference>
<dbReference type="RefSeq" id="WP_081733967.1">
    <property type="nucleotide sequence ID" value="NZ_CP006943.1"/>
</dbReference>
<dbReference type="InterPro" id="IPR000055">
    <property type="entry name" value="Restrct_endonuc_typeI_TRD"/>
</dbReference>
<dbReference type="PANTHER" id="PTHR30408:SF13">
    <property type="entry name" value="TYPE I RESTRICTION ENZYME HINDI SPECIFICITY SUBUNIT"/>
    <property type="match status" value="1"/>
</dbReference>
<dbReference type="PANTHER" id="PTHR30408">
    <property type="entry name" value="TYPE-1 RESTRICTION ENZYME ECOKI SPECIFICITY PROTEIN"/>
    <property type="match status" value="1"/>
</dbReference>
<dbReference type="InterPro" id="IPR044946">
    <property type="entry name" value="Restrct_endonuc_typeI_TRD_sf"/>
</dbReference>
<keyword evidence="7" id="KW-1185">Reference proteome</keyword>
<keyword evidence="3" id="KW-0238">DNA-binding</keyword>
<accession>W0QEC8</accession>
<name>W0QEC8_9PAST</name>
<evidence type="ECO:0000313" key="6">
    <source>
        <dbReference type="EMBL" id="AHG75578.1"/>
    </source>
</evidence>
<dbReference type="SUPFAM" id="SSF116734">
    <property type="entry name" value="DNA methylase specificity domain"/>
    <property type="match status" value="2"/>
</dbReference>
<keyword evidence="6" id="KW-0378">Hydrolase</keyword>
<sequence length="378" mass="42887">MDKLRKGWEVKTVGELFDIQLGKMLNKTATELSPQFSYLGNSNVRWGSFELDNLKTMHFTEKEISKFELKFGDILMCEGGEVGRCAIWRDELDNVYYQKALHRLRSKGKIIPEYFYNYMMYISGTKLLEDQTSKTSIAHLTREKLIALKINLPPLPEQIKIAEILSTWDNAIQTTEKQLANSQQQKKALMQMLLSGEKRVGGFSGEWNTAKLAELATISKGTQRNKDTLSDTGLYPVINGGIEPSGYTDQSNSSKNTITISEGGNSCGYIAFQKQDFWCGGHCYALENVQIDNLFLYQLLKANEESIMRLRVGSGLPNIQKKALEGFSLHYPNDMIEQQKIAEILTTADQEIETLQKKLECLKLEKKALMQGLLNHKK</sequence>
<dbReference type="GO" id="GO:0003677">
    <property type="term" value="F:DNA binding"/>
    <property type="evidence" value="ECO:0007669"/>
    <property type="project" value="UniProtKB-KW"/>
</dbReference>
<dbReference type="Gene3D" id="1.10.287.1120">
    <property type="entry name" value="Bipartite methylase S protein"/>
    <property type="match status" value="1"/>
</dbReference>
<feature type="coiled-coil region" evidence="4">
    <location>
        <begin position="165"/>
        <end position="192"/>
    </location>
</feature>
<gene>
    <name evidence="6" type="ORF">X808_10550</name>
</gene>
<evidence type="ECO:0000256" key="1">
    <source>
        <dbReference type="ARBA" id="ARBA00010923"/>
    </source>
</evidence>
<dbReference type="GO" id="GO:0004519">
    <property type="term" value="F:endonuclease activity"/>
    <property type="evidence" value="ECO:0007669"/>
    <property type="project" value="UniProtKB-KW"/>
</dbReference>
<dbReference type="AlphaFoldDB" id="W0QEC8"/>
<keyword evidence="2" id="KW-0680">Restriction system</keyword>